<reference evidence="1" key="1">
    <citation type="journal article" date="2023" name="Access Microbiol">
        <title>De-novo genome assembly for Akanthomyces muscarius, a biocontrol agent of insect agricultural pests.</title>
        <authorList>
            <person name="Erdos Z."/>
            <person name="Studholme D.J."/>
            <person name="Raymond B."/>
            <person name="Sharma M."/>
        </authorList>
    </citation>
    <scope>NUCLEOTIDE SEQUENCE</scope>
    <source>
        <strain evidence="1">Ve6</strain>
    </source>
</reference>
<protein>
    <submittedName>
        <fullName evidence="1">Uncharacterized protein</fullName>
    </submittedName>
</protein>
<dbReference type="AlphaFoldDB" id="A0A9W8Q8R3"/>
<proteinExistence type="predicted"/>
<dbReference type="EMBL" id="JAJHUN010000009">
    <property type="protein sequence ID" value="KAJ4150176.1"/>
    <property type="molecule type" value="Genomic_DNA"/>
</dbReference>
<accession>A0A9W8Q8R3</accession>
<sequence>MFRTRVITASTLGIITRTNEELTSILKSPAVIEESAQRKRGALAPSFKSIRLILGVILSASCLPRRCNHAPERCGECLFITICRTL</sequence>
<keyword evidence="2" id="KW-1185">Reference proteome</keyword>
<evidence type="ECO:0000313" key="2">
    <source>
        <dbReference type="Proteomes" id="UP001144673"/>
    </source>
</evidence>
<name>A0A9W8Q8R3_AKAMU</name>
<dbReference type="RefSeq" id="XP_056051890.1">
    <property type="nucleotide sequence ID" value="XM_056199996.1"/>
</dbReference>
<dbReference type="Proteomes" id="UP001144673">
    <property type="component" value="Chromosome 4"/>
</dbReference>
<comment type="caution">
    <text evidence="1">The sequence shown here is derived from an EMBL/GenBank/DDBJ whole genome shotgun (WGS) entry which is preliminary data.</text>
</comment>
<evidence type="ECO:0000313" key="1">
    <source>
        <dbReference type="EMBL" id="KAJ4150176.1"/>
    </source>
</evidence>
<dbReference type="GeneID" id="80898098"/>
<organism evidence="1 2">
    <name type="scientific">Akanthomyces muscarius</name>
    <name type="common">Entomopathogenic fungus</name>
    <name type="synonym">Lecanicillium muscarium</name>
    <dbReference type="NCBI Taxonomy" id="2231603"/>
    <lineage>
        <taxon>Eukaryota</taxon>
        <taxon>Fungi</taxon>
        <taxon>Dikarya</taxon>
        <taxon>Ascomycota</taxon>
        <taxon>Pezizomycotina</taxon>
        <taxon>Sordariomycetes</taxon>
        <taxon>Hypocreomycetidae</taxon>
        <taxon>Hypocreales</taxon>
        <taxon>Cordycipitaceae</taxon>
        <taxon>Akanthomyces</taxon>
    </lineage>
</organism>
<dbReference type="KEGG" id="amus:LMH87_010939"/>
<gene>
    <name evidence="1" type="ORF">LMH87_010939</name>
</gene>